<reference evidence="4 5" key="1">
    <citation type="submission" date="2019-07" db="EMBL/GenBank/DDBJ databases">
        <authorList>
            <person name="Friedrich A."/>
            <person name="Schacherer J."/>
        </authorList>
    </citation>
    <scope>NUCLEOTIDE SEQUENCE [LARGE SCALE GENOMIC DNA]</scope>
</reference>
<organism evidence="4 5">
    <name type="scientific">Dekkera bruxellensis</name>
    <name type="common">Brettanomyces custersii</name>
    <dbReference type="NCBI Taxonomy" id="5007"/>
    <lineage>
        <taxon>Eukaryota</taxon>
        <taxon>Fungi</taxon>
        <taxon>Dikarya</taxon>
        <taxon>Ascomycota</taxon>
        <taxon>Saccharomycotina</taxon>
        <taxon>Pichiomycetes</taxon>
        <taxon>Pichiales</taxon>
        <taxon>Pichiaceae</taxon>
        <taxon>Brettanomyces</taxon>
    </lineage>
</organism>
<proteinExistence type="inferred from homology"/>
<dbReference type="PANTHER" id="PTHR31834">
    <property type="entry name" value="INITIATION-SPECIFIC ALPHA-1,6-MANNOSYLTRANSFERASE"/>
    <property type="match status" value="1"/>
</dbReference>
<dbReference type="EMBL" id="CABFWN010000004">
    <property type="protein sequence ID" value="VUG18782.1"/>
    <property type="molecule type" value="Genomic_DNA"/>
</dbReference>
<dbReference type="Gene3D" id="3.90.550.20">
    <property type="match status" value="1"/>
</dbReference>
<protein>
    <submittedName>
        <fullName evidence="4">DEBR0S4_02212g1_1</fullName>
    </submittedName>
</protein>
<evidence type="ECO:0000313" key="3">
    <source>
        <dbReference type="EMBL" id="KAF6007878.1"/>
    </source>
</evidence>
<reference evidence="3 6" key="2">
    <citation type="journal article" date="2020" name="Appl. Microbiol. Biotechnol.">
        <title>Targeted gene deletion in Brettanomyces bruxellensis with an expression-free CRISPR-Cas9 system.</title>
        <authorList>
            <person name="Varela C."/>
            <person name="Bartel C."/>
            <person name="Onetto C."/>
            <person name="Borneman A."/>
        </authorList>
    </citation>
    <scope>NUCLEOTIDE SEQUENCE [LARGE SCALE GENOMIC DNA]</scope>
    <source>
        <strain evidence="3 6">AWRI1613</strain>
    </source>
</reference>
<dbReference type="SUPFAM" id="SSF53448">
    <property type="entry name" value="Nucleotide-diphospho-sugar transferases"/>
    <property type="match status" value="1"/>
</dbReference>
<evidence type="ECO:0000256" key="1">
    <source>
        <dbReference type="ARBA" id="ARBA00009003"/>
    </source>
</evidence>
<feature type="coiled-coil region" evidence="2">
    <location>
        <begin position="101"/>
        <end position="135"/>
    </location>
</feature>
<dbReference type="Pfam" id="PF04488">
    <property type="entry name" value="Gly_transf_sug"/>
    <property type="match status" value="1"/>
</dbReference>
<dbReference type="Proteomes" id="UP000568158">
    <property type="component" value="Unassembled WGS sequence"/>
</dbReference>
<sequence length="429" mass="49737">MLKVHSARKALLFAVALLGILFVSVQLFKGKSTSLDEMLKKVPQLYGNNEKEDLFSELVRDRKNSESGKEQKNEIGAKGLAALGFTYKRQDEETEMIKKLSEMTQKLVDDQEKRINRLEKERQGLERQLERLRRPSDELSLREKLSFLYPFDPNAKFPGYIWQSWKYGLNDERFGDEYSKCQSKWPGKNPGFVHEIFNDDTSSAFIHFLYLNVPDVTEAFDALPNAVLKVEFFRYLILYAKGGVWADIDTYPVRPIPNWIPENVEPSELGMIIGVDYDVEGEASEDWRNTRARKFQFATGVMQAKPGHPILREVIAAITEETLQKKRIHQLQLPESGRDIALMEWTGEGVFTDISLRFFNDYVLSGVFSKVTWKDFHELEVPKLVSDVLVMPKKALMSPFMENFDDNEDESDPMVMVRHRHAKIYKESW</sequence>
<dbReference type="Proteomes" id="UP000478008">
    <property type="component" value="Unassembled WGS sequence"/>
</dbReference>
<dbReference type="EMBL" id="JABCYN010000040">
    <property type="protein sequence ID" value="KAF6007878.1"/>
    <property type="molecule type" value="Genomic_DNA"/>
</dbReference>
<dbReference type="GO" id="GO:0000009">
    <property type="term" value="F:alpha-1,6-mannosyltransferase activity"/>
    <property type="evidence" value="ECO:0007669"/>
    <property type="project" value="InterPro"/>
</dbReference>
<dbReference type="InterPro" id="IPR039367">
    <property type="entry name" value="Och1-like"/>
</dbReference>
<name>A0A7D9H0Q8_DEKBR</name>
<dbReference type="AlphaFoldDB" id="A0A7D9H0Q8"/>
<dbReference type="GO" id="GO:0006487">
    <property type="term" value="P:protein N-linked glycosylation"/>
    <property type="evidence" value="ECO:0007669"/>
    <property type="project" value="TreeGrafter"/>
</dbReference>
<dbReference type="PANTHER" id="PTHR31834:SF11">
    <property type="entry name" value="GLYCOSYLTRANSFERASE HOC1-RELATED"/>
    <property type="match status" value="1"/>
</dbReference>
<dbReference type="InterPro" id="IPR029044">
    <property type="entry name" value="Nucleotide-diphossugar_trans"/>
</dbReference>
<gene>
    <name evidence="4" type="primary">HOC1</name>
    <name evidence="4" type="ORF">DEBR0S4_02212G</name>
    <name evidence="3" type="ORF">HII12_004290</name>
</gene>
<evidence type="ECO:0000313" key="4">
    <source>
        <dbReference type="EMBL" id="VUG18782.1"/>
    </source>
</evidence>
<dbReference type="GO" id="GO:0000136">
    <property type="term" value="C:mannan polymerase complex"/>
    <property type="evidence" value="ECO:0007669"/>
    <property type="project" value="TreeGrafter"/>
</dbReference>
<evidence type="ECO:0000313" key="5">
    <source>
        <dbReference type="Proteomes" id="UP000478008"/>
    </source>
</evidence>
<dbReference type="InterPro" id="IPR007577">
    <property type="entry name" value="GlycoTrfase_DXD_sugar-bd_CS"/>
</dbReference>
<evidence type="ECO:0000256" key="2">
    <source>
        <dbReference type="SAM" id="Coils"/>
    </source>
</evidence>
<keyword evidence="5" id="KW-1185">Reference proteome</keyword>
<accession>A0A7D9H0Q8</accession>
<comment type="similarity">
    <text evidence="1">Belongs to the glycosyltransferase 32 family.</text>
</comment>
<keyword evidence="2" id="KW-0175">Coiled coil</keyword>
<evidence type="ECO:0000313" key="6">
    <source>
        <dbReference type="Proteomes" id="UP000568158"/>
    </source>
</evidence>